<evidence type="ECO:0000313" key="2">
    <source>
        <dbReference type="Proteomes" id="UP000005631"/>
    </source>
</evidence>
<gene>
    <name evidence="1" type="ordered locus">Oweho_3204</name>
</gene>
<reference evidence="1 2" key="1">
    <citation type="journal article" date="2012" name="Stand. Genomic Sci.">
        <title>Genome sequence of the orange-pigmented seawater bacterium Owenweeksia hongkongensis type strain (UST20020801(T)).</title>
        <authorList>
            <person name="Riedel T."/>
            <person name="Held B."/>
            <person name="Nolan M."/>
            <person name="Lucas S."/>
            <person name="Lapidus A."/>
            <person name="Tice H."/>
            <person name="Del Rio T.G."/>
            <person name="Cheng J.F."/>
            <person name="Han C."/>
            <person name="Tapia R."/>
            <person name="Goodwin L.A."/>
            <person name="Pitluck S."/>
            <person name="Liolios K."/>
            <person name="Mavromatis K."/>
            <person name="Pagani I."/>
            <person name="Ivanova N."/>
            <person name="Mikhailova N."/>
            <person name="Pati A."/>
            <person name="Chen A."/>
            <person name="Palaniappan K."/>
            <person name="Rohde M."/>
            <person name="Tindall B.J."/>
            <person name="Detter J.C."/>
            <person name="Goker M."/>
            <person name="Woyke T."/>
            <person name="Bristow J."/>
            <person name="Eisen J.A."/>
            <person name="Markowitz V."/>
            <person name="Hugenholtz P."/>
            <person name="Klenk H.P."/>
            <person name="Kyrpides N.C."/>
        </authorList>
    </citation>
    <scope>NUCLEOTIDE SEQUENCE</scope>
    <source>
        <strain evidence="2">DSM 17368 / JCM 12287 / NRRL B-23963</strain>
    </source>
</reference>
<dbReference type="EMBL" id="CP003156">
    <property type="protein sequence ID" value="AEV34155.1"/>
    <property type="molecule type" value="Genomic_DNA"/>
</dbReference>
<organism evidence="1 2">
    <name type="scientific">Owenweeksia hongkongensis (strain DSM 17368 / CIP 108786 / JCM 12287 / NRRL B-23963 / UST20020801)</name>
    <dbReference type="NCBI Taxonomy" id="926562"/>
    <lineage>
        <taxon>Bacteria</taxon>
        <taxon>Pseudomonadati</taxon>
        <taxon>Bacteroidota</taxon>
        <taxon>Flavobacteriia</taxon>
        <taxon>Flavobacteriales</taxon>
        <taxon>Owenweeksiaceae</taxon>
        <taxon>Owenweeksia</taxon>
    </lineage>
</organism>
<protein>
    <submittedName>
        <fullName evidence="1">Uncharacterized protein</fullName>
    </submittedName>
</protein>
<dbReference type="Proteomes" id="UP000005631">
    <property type="component" value="Chromosome"/>
</dbReference>
<proteinExistence type="predicted"/>
<dbReference type="RefSeq" id="WP_014203502.1">
    <property type="nucleotide sequence ID" value="NC_016599.1"/>
</dbReference>
<dbReference type="AlphaFoldDB" id="G8R3R8"/>
<dbReference type="STRING" id="926562.Oweho_3204"/>
<accession>G8R3R8</accession>
<name>G8R3R8_OWEHD</name>
<dbReference type="KEGG" id="oho:Oweho_3204"/>
<sequence length="217" mass="25143">MAESLENINPELIKQYIESGSNEGLTQDQAFYLQVLKQVQQLMTGQCNDEPGKKSKKFIVKYLVNAYPGEISEYQAGNFYADAINFFYIVKDVKLEAWGNYYADELHQLYLATINSATCIKDYETAHKILLSEMDARTKYRPQESKFPEELFKRPVKVYTQDPRLLSQDKVNRRDLAKIIDDWEFVTEADKKRIKVDAGIEAPELILNTYNETDKGK</sequence>
<keyword evidence="2" id="KW-1185">Reference proteome</keyword>
<dbReference type="eggNOG" id="ENOG50312PR">
    <property type="taxonomic scope" value="Bacteria"/>
</dbReference>
<dbReference type="HOGENOM" id="CLU_1271245_0_0_10"/>
<evidence type="ECO:0000313" key="1">
    <source>
        <dbReference type="EMBL" id="AEV34155.1"/>
    </source>
</evidence>
<dbReference type="OrthoDB" id="1356913at2"/>